<evidence type="ECO:0000256" key="3">
    <source>
        <dbReference type="ARBA" id="ARBA00023295"/>
    </source>
</evidence>
<dbReference type="Pfam" id="PF00232">
    <property type="entry name" value="Glyco_hydro_1"/>
    <property type="match status" value="2"/>
</dbReference>
<sequence>MNQEQEYRFPNNFIWGASTAAHQIEGNNVGSDWWAREHAENTDIHEPSGDAADSYNRYEEDIRILAESGLSMYRFSLEWARIEPEQGCFSKAQLLHYRKMIDTCKEYGVEPMVTLSHMTLPLWFAKQGGWLKPDADAYFARYVEYALPILHDVVWVCTINEPNMVALTRGGTEGTDFVASSLPAPDPKISEMLVKAHRKARNVLTALPKVKSGWTIACQAFHAMPGCESEMKEYQYPREDFFTEAAAGDDFVGVQAYLRTFIGKDGPVPVADEVERTLTGWEYFPPALGIAVRHTWEVARQTPIFVTENGLASTNDSRRIDYTFDALAGLHSAMEEGIDVLGYLHWSLLDNYEWGSFTPTFGLVGWDKNTFERLPKPSLEWLGEISKKGVVSHP</sequence>
<evidence type="ECO:0000256" key="4">
    <source>
        <dbReference type="RuleBase" id="RU003690"/>
    </source>
</evidence>
<evidence type="ECO:0000313" key="5">
    <source>
        <dbReference type="EMBL" id="MDH7890030.1"/>
    </source>
</evidence>
<reference evidence="5" key="2">
    <citation type="journal article" date="2023" name="Gut Microbes">
        <title>Characterization of Bifidobacterium kashiwanohense that utilizes both milk- and plant-derived oligosaccharides.</title>
        <authorList>
            <person name="Orihara K."/>
            <person name="Yahagi K."/>
            <person name="Saito Y."/>
            <person name="Watanabe Y."/>
            <person name="Sasai T."/>
            <person name="Hara T."/>
            <person name="Tsukuda N."/>
            <person name="Oki K."/>
            <person name="Fujimoto J."/>
            <person name="Matsuki T."/>
        </authorList>
    </citation>
    <scope>NUCLEOTIDE SEQUENCE</scope>
    <source>
        <strain evidence="5">YIT 13062</strain>
    </source>
</reference>
<dbReference type="AlphaFoldDB" id="A0AA43T3Y0"/>
<evidence type="ECO:0000313" key="6">
    <source>
        <dbReference type="Proteomes" id="UP001161916"/>
    </source>
</evidence>
<dbReference type="GO" id="GO:0005829">
    <property type="term" value="C:cytosol"/>
    <property type="evidence" value="ECO:0007669"/>
    <property type="project" value="TreeGrafter"/>
</dbReference>
<reference evidence="5" key="1">
    <citation type="submission" date="2022-09" db="EMBL/GenBank/DDBJ databases">
        <authorList>
            <person name="Orihara K."/>
        </authorList>
    </citation>
    <scope>NUCLEOTIDE SEQUENCE</scope>
    <source>
        <strain evidence="5">YIT 13062</strain>
    </source>
</reference>
<dbReference type="RefSeq" id="WP_271762242.1">
    <property type="nucleotide sequence ID" value="NZ_CP169559.1"/>
</dbReference>
<dbReference type="Gene3D" id="3.20.20.80">
    <property type="entry name" value="Glycosidases"/>
    <property type="match status" value="2"/>
</dbReference>
<comment type="caution">
    <text evidence="5">The sequence shown here is derived from an EMBL/GenBank/DDBJ whole genome shotgun (WGS) entry which is preliminary data.</text>
</comment>
<dbReference type="SUPFAM" id="SSF51445">
    <property type="entry name" value="(Trans)glycosidases"/>
    <property type="match status" value="1"/>
</dbReference>
<organism evidence="5 6">
    <name type="scientific">Bifidobacterium catenulatum subsp. kashiwanohense</name>
    <dbReference type="NCBI Taxonomy" id="630129"/>
    <lineage>
        <taxon>Bacteria</taxon>
        <taxon>Bacillati</taxon>
        <taxon>Actinomycetota</taxon>
        <taxon>Actinomycetes</taxon>
        <taxon>Bifidobacteriales</taxon>
        <taxon>Bifidobacteriaceae</taxon>
        <taxon>Bifidobacterium</taxon>
    </lineage>
</organism>
<dbReference type="PANTHER" id="PTHR10353:SF36">
    <property type="entry name" value="LP05116P"/>
    <property type="match status" value="1"/>
</dbReference>
<dbReference type="GO" id="GO:0016052">
    <property type="term" value="P:carbohydrate catabolic process"/>
    <property type="evidence" value="ECO:0007669"/>
    <property type="project" value="TreeGrafter"/>
</dbReference>
<dbReference type="Proteomes" id="UP001161916">
    <property type="component" value="Unassembled WGS sequence"/>
</dbReference>
<dbReference type="EMBL" id="JAOPMH010000007">
    <property type="protein sequence ID" value="MDH7890030.1"/>
    <property type="molecule type" value="Genomic_DNA"/>
</dbReference>
<keyword evidence="2" id="KW-0378">Hydrolase</keyword>
<dbReference type="InterPro" id="IPR017853">
    <property type="entry name" value="GH"/>
</dbReference>
<dbReference type="PANTHER" id="PTHR10353">
    <property type="entry name" value="GLYCOSYL HYDROLASE"/>
    <property type="match status" value="1"/>
</dbReference>
<accession>A0AA43T3Y0</accession>
<dbReference type="InterPro" id="IPR001360">
    <property type="entry name" value="Glyco_hydro_1"/>
</dbReference>
<gene>
    <name evidence="5" type="ORF">OB951_05370</name>
</gene>
<proteinExistence type="inferred from homology"/>
<evidence type="ECO:0000256" key="1">
    <source>
        <dbReference type="ARBA" id="ARBA00010838"/>
    </source>
</evidence>
<protein>
    <submittedName>
        <fullName evidence="5">Family 1 glycosylhydrolase</fullName>
    </submittedName>
</protein>
<dbReference type="GO" id="GO:0008422">
    <property type="term" value="F:beta-glucosidase activity"/>
    <property type="evidence" value="ECO:0007669"/>
    <property type="project" value="TreeGrafter"/>
</dbReference>
<evidence type="ECO:0000256" key="2">
    <source>
        <dbReference type="ARBA" id="ARBA00022801"/>
    </source>
</evidence>
<dbReference type="PRINTS" id="PR00131">
    <property type="entry name" value="GLHYDRLASE1"/>
</dbReference>
<name>A0AA43T3Y0_9BIFI</name>
<comment type="similarity">
    <text evidence="1 4">Belongs to the glycosyl hydrolase 1 family.</text>
</comment>
<keyword evidence="3" id="KW-0326">Glycosidase</keyword>